<dbReference type="Proteomes" id="UP001499852">
    <property type="component" value="Unassembled WGS sequence"/>
</dbReference>
<keyword evidence="2" id="KW-1185">Reference proteome</keyword>
<dbReference type="EMBL" id="BAABIA010000006">
    <property type="protein sequence ID" value="GAA5143725.1"/>
    <property type="molecule type" value="Genomic_DNA"/>
</dbReference>
<evidence type="ECO:0000313" key="2">
    <source>
        <dbReference type="Proteomes" id="UP001499852"/>
    </source>
</evidence>
<sequence>MRPPDITHQRLLLLGRGLAAFALDGAETLNGPEIAVALFLERASPQVIAGADAIADRAA</sequence>
<reference evidence="2" key="1">
    <citation type="journal article" date="2019" name="Int. J. Syst. Evol. Microbiol.">
        <title>The Global Catalogue of Microorganisms (GCM) 10K type strain sequencing project: providing services to taxonomists for standard genome sequencing and annotation.</title>
        <authorList>
            <consortium name="The Broad Institute Genomics Platform"/>
            <consortium name="The Broad Institute Genome Sequencing Center for Infectious Disease"/>
            <person name="Wu L."/>
            <person name="Ma J."/>
        </authorList>
    </citation>
    <scope>NUCLEOTIDE SEQUENCE [LARGE SCALE GENOMIC DNA]</scope>
    <source>
        <strain evidence="2">JCM 18053</strain>
    </source>
</reference>
<accession>A0ABP9PAZ9</accession>
<evidence type="ECO:0000313" key="1">
    <source>
        <dbReference type="EMBL" id="GAA5143725.1"/>
    </source>
</evidence>
<organism evidence="1 2">
    <name type="scientific">Prosthecobacter algae</name>
    <dbReference type="NCBI Taxonomy" id="1144682"/>
    <lineage>
        <taxon>Bacteria</taxon>
        <taxon>Pseudomonadati</taxon>
        <taxon>Verrucomicrobiota</taxon>
        <taxon>Verrucomicrobiia</taxon>
        <taxon>Verrucomicrobiales</taxon>
        <taxon>Verrucomicrobiaceae</taxon>
        <taxon>Prosthecobacter</taxon>
    </lineage>
</organism>
<gene>
    <name evidence="1" type="ORF">GCM10023213_32260</name>
</gene>
<comment type="caution">
    <text evidence="1">The sequence shown here is derived from an EMBL/GenBank/DDBJ whole genome shotgun (WGS) entry which is preliminary data.</text>
</comment>
<proteinExistence type="predicted"/>
<name>A0ABP9PAZ9_9BACT</name>
<protein>
    <submittedName>
        <fullName evidence="1">Uncharacterized protein</fullName>
    </submittedName>
</protein>